<dbReference type="AlphaFoldDB" id="G1Q464"/>
<reference evidence="2" key="2">
    <citation type="submission" date="2025-08" db="UniProtKB">
        <authorList>
            <consortium name="Ensembl"/>
        </authorList>
    </citation>
    <scope>IDENTIFICATION</scope>
</reference>
<dbReference type="OMA" id="MECVSIR"/>
<proteinExistence type="predicted"/>
<reference evidence="2" key="3">
    <citation type="submission" date="2025-09" db="UniProtKB">
        <authorList>
            <consortium name="Ensembl"/>
        </authorList>
    </citation>
    <scope>IDENTIFICATION</scope>
</reference>
<dbReference type="PROSITE" id="PS51269">
    <property type="entry name" value="COMM"/>
    <property type="match status" value="1"/>
</dbReference>
<dbReference type="Ensembl" id="ENSMLUT00000030492.1">
    <property type="protein sequence ID" value="ENSMLUP00000018497.1"/>
    <property type="gene ID" value="ENSMLUG00000026469.1"/>
</dbReference>
<dbReference type="STRING" id="59463.ENSMLUP00000018497"/>
<keyword evidence="3" id="KW-1185">Reference proteome</keyword>
<dbReference type="InParanoid" id="G1Q464"/>
<evidence type="ECO:0000313" key="3">
    <source>
        <dbReference type="Proteomes" id="UP000001074"/>
    </source>
</evidence>
<protein>
    <recommendedName>
        <fullName evidence="1">COMM domain-containing protein</fullName>
    </recommendedName>
</protein>
<dbReference type="Pfam" id="PF22838">
    <property type="entry name" value="COMMD8_HN"/>
    <property type="match status" value="1"/>
</dbReference>
<sequence>MDLEERTPLWSLQKLLGLRLPHKIIDGICGPTYPLQQDYQSVWDSTARMHVLYCRVFQSCSWKTEVELHQLNKLDSFHQEAIMKCLKSMKDKIKQALSGEIVGISSTQLQDFDWQLKLALSIDKIATLRMPLSNLHLHVKENGEVKSYSVGRSKEELQNLNFLAATNKVILHLK</sequence>
<dbReference type="Pfam" id="PF07258">
    <property type="entry name" value="COMM_domain"/>
    <property type="match status" value="1"/>
</dbReference>
<feature type="domain" description="COMM" evidence="1">
    <location>
        <begin position="108"/>
        <end position="174"/>
    </location>
</feature>
<organism evidence="2 3">
    <name type="scientific">Myotis lucifugus</name>
    <name type="common">Little brown bat</name>
    <dbReference type="NCBI Taxonomy" id="59463"/>
    <lineage>
        <taxon>Eukaryota</taxon>
        <taxon>Metazoa</taxon>
        <taxon>Chordata</taxon>
        <taxon>Craniata</taxon>
        <taxon>Vertebrata</taxon>
        <taxon>Euteleostomi</taxon>
        <taxon>Mammalia</taxon>
        <taxon>Eutheria</taxon>
        <taxon>Laurasiatheria</taxon>
        <taxon>Chiroptera</taxon>
        <taxon>Yangochiroptera</taxon>
        <taxon>Vespertilionidae</taxon>
        <taxon>Myotis</taxon>
    </lineage>
</organism>
<accession>G1Q464</accession>
<dbReference type="GeneTree" id="ENSGT00390000018121"/>
<dbReference type="Proteomes" id="UP000001074">
    <property type="component" value="Unassembled WGS sequence"/>
</dbReference>
<reference evidence="2 3" key="1">
    <citation type="journal article" date="2011" name="Nature">
        <title>A high-resolution map of human evolutionary constraint using 29 mammals.</title>
        <authorList>
            <person name="Lindblad-Toh K."/>
            <person name="Garber M."/>
            <person name="Zuk O."/>
            <person name="Lin M.F."/>
            <person name="Parker B.J."/>
            <person name="Washietl S."/>
            <person name="Kheradpour P."/>
            <person name="Ernst J."/>
            <person name="Jordan G."/>
            <person name="Mauceli E."/>
            <person name="Ward L.D."/>
            <person name="Lowe C.B."/>
            <person name="Holloway A.K."/>
            <person name="Clamp M."/>
            <person name="Gnerre S."/>
            <person name="Alfoldi J."/>
            <person name="Beal K."/>
            <person name="Chang J."/>
            <person name="Clawson H."/>
            <person name="Cuff J."/>
            <person name="Di Palma F."/>
            <person name="Fitzgerald S."/>
            <person name="Flicek P."/>
            <person name="Guttman M."/>
            <person name="Hubisz M.J."/>
            <person name="Jaffe D.B."/>
            <person name="Jungreis I."/>
            <person name="Kent W.J."/>
            <person name="Kostka D."/>
            <person name="Lara M."/>
            <person name="Martins A.L."/>
            <person name="Massingham T."/>
            <person name="Moltke I."/>
            <person name="Raney B.J."/>
            <person name="Rasmussen M.D."/>
            <person name="Robinson J."/>
            <person name="Stark A."/>
            <person name="Vilella A.J."/>
            <person name="Wen J."/>
            <person name="Xie X."/>
            <person name="Zody M.C."/>
            <person name="Baldwin J."/>
            <person name="Bloom T."/>
            <person name="Chin C.W."/>
            <person name="Heiman D."/>
            <person name="Nicol R."/>
            <person name="Nusbaum C."/>
            <person name="Young S."/>
            <person name="Wilkinson J."/>
            <person name="Worley K.C."/>
            <person name="Kovar C.L."/>
            <person name="Muzny D.M."/>
            <person name="Gibbs R.A."/>
            <person name="Cree A."/>
            <person name="Dihn H.H."/>
            <person name="Fowler G."/>
            <person name="Jhangiani S."/>
            <person name="Joshi V."/>
            <person name="Lee S."/>
            <person name="Lewis L.R."/>
            <person name="Nazareth L.V."/>
            <person name="Okwuonu G."/>
            <person name="Santibanez J."/>
            <person name="Warren W.C."/>
            <person name="Mardis E.R."/>
            <person name="Weinstock G.M."/>
            <person name="Wilson R.K."/>
            <person name="Delehaunty K."/>
            <person name="Dooling D."/>
            <person name="Fronik C."/>
            <person name="Fulton L."/>
            <person name="Fulton B."/>
            <person name="Graves T."/>
            <person name="Minx P."/>
            <person name="Sodergren E."/>
            <person name="Birney E."/>
            <person name="Margulies E.H."/>
            <person name="Herrero J."/>
            <person name="Green E.D."/>
            <person name="Haussler D."/>
            <person name="Siepel A."/>
            <person name="Goldman N."/>
            <person name="Pollard K.S."/>
            <person name="Pedersen J.S."/>
            <person name="Lander E.S."/>
            <person name="Kellis M."/>
        </authorList>
    </citation>
    <scope>NUCLEOTIDE SEQUENCE [LARGE SCALE GENOMIC DNA]</scope>
</reference>
<evidence type="ECO:0000259" key="1">
    <source>
        <dbReference type="PROSITE" id="PS51269"/>
    </source>
</evidence>
<dbReference type="InterPro" id="IPR017920">
    <property type="entry name" value="COMM"/>
</dbReference>
<evidence type="ECO:0000313" key="2">
    <source>
        <dbReference type="Ensembl" id="ENSMLUP00000018497.1"/>
    </source>
</evidence>
<dbReference type="eggNOG" id="ENOG502S00F">
    <property type="taxonomic scope" value="Eukaryota"/>
</dbReference>
<dbReference type="HOGENOM" id="CLU_116006_0_0_1"/>
<name>G1Q464_MYOLU</name>
<dbReference type="EMBL" id="AAPE02000830">
    <property type="status" value="NOT_ANNOTATED_CDS"/>
    <property type="molecule type" value="Genomic_DNA"/>
</dbReference>
<dbReference type="InterPro" id="IPR055184">
    <property type="entry name" value="COMMD8_HN"/>
</dbReference>